<dbReference type="Pfam" id="PF04586">
    <property type="entry name" value="Peptidase_S78"/>
    <property type="match status" value="1"/>
</dbReference>
<evidence type="ECO:0000256" key="1">
    <source>
        <dbReference type="ARBA" id="ARBA00022612"/>
    </source>
</evidence>
<dbReference type="GO" id="GO:0006508">
    <property type="term" value="P:proteolysis"/>
    <property type="evidence" value="ECO:0007669"/>
    <property type="project" value="UniProtKB-KW"/>
</dbReference>
<keyword evidence="2 5" id="KW-0645">Protease</keyword>
<evidence type="ECO:0000256" key="2">
    <source>
        <dbReference type="ARBA" id="ARBA00022670"/>
    </source>
</evidence>
<dbReference type="EMBL" id="CAACYH010000004">
    <property type="protein sequence ID" value="VFB14380.1"/>
    <property type="molecule type" value="Genomic_DNA"/>
</dbReference>
<organism evidence="5 6">
    <name type="scientific">Prevotella heparinolytica</name>
    <dbReference type="NCBI Taxonomy" id="28113"/>
    <lineage>
        <taxon>Bacteria</taxon>
        <taxon>Pseudomonadati</taxon>
        <taxon>Bacteroidota</taxon>
        <taxon>Bacteroidia</taxon>
        <taxon>Bacteroidales</taxon>
        <taxon>Bacteroidaceae</taxon>
        <taxon>Bacteroides</taxon>
    </lineage>
</organism>
<dbReference type="NCBIfam" id="TIGR01543">
    <property type="entry name" value="proheadase_HK97"/>
    <property type="match status" value="1"/>
</dbReference>
<evidence type="ECO:0000256" key="3">
    <source>
        <dbReference type="ARBA" id="ARBA00022801"/>
    </source>
</evidence>
<keyword evidence="1" id="KW-1188">Viral release from host cell</keyword>
<name>A0A449I4I3_9BACE</name>
<dbReference type="AlphaFoldDB" id="A0A449I4I3"/>
<protein>
    <submittedName>
        <fullName evidence="5">Putative protease</fullName>
    </submittedName>
</protein>
<gene>
    <name evidence="5" type="ORF">NCTC7812_01932</name>
</gene>
<evidence type="ECO:0000313" key="5">
    <source>
        <dbReference type="EMBL" id="VFB14380.1"/>
    </source>
</evidence>
<dbReference type="RefSeq" id="WP_234878104.1">
    <property type="nucleotide sequence ID" value="NZ_CAACYH010000004.1"/>
</dbReference>
<evidence type="ECO:0000259" key="4">
    <source>
        <dbReference type="Pfam" id="PF04586"/>
    </source>
</evidence>
<evidence type="ECO:0000313" key="6">
    <source>
        <dbReference type="Proteomes" id="UP000396835"/>
    </source>
</evidence>
<keyword evidence="3" id="KW-0378">Hydrolase</keyword>
<proteinExistence type="predicted"/>
<reference evidence="5 6" key="1">
    <citation type="submission" date="2019-02" db="EMBL/GenBank/DDBJ databases">
        <authorList>
            <consortium name="Pathogen Informatics"/>
        </authorList>
    </citation>
    <scope>NUCLEOTIDE SEQUENCE [LARGE SCALE GENOMIC DNA]</scope>
    <source>
        <strain evidence="5 6">3012STDY7078512</strain>
    </source>
</reference>
<dbReference type="GO" id="GO:0008233">
    <property type="term" value="F:peptidase activity"/>
    <property type="evidence" value="ECO:0007669"/>
    <property type="project" value="UniProtKB-KW"/>
</dbReference>
<sequence length="202" mass="23098">MEKMEIRSFGGDAAPKLVDEKTIEGYAVVFGQESRVMFDPQKKRFFIEIIESGAITDELLRSCDIKALCEHNRERMLARSFNGAGSLSLSVDGHGVKYRFEAPATIEGQYVQEMVKRGDLFGSSFAYITDEKNNVSYEKRSDNMLVRRVKKITRMFDVSVVSDPAYMGTDVNVRSLDAYFEQPDESYKRDVEELRNQSKISR</sequence>
<accession>A0A449I4I3</accession>
<feature type="domain" description="Prohead serine protease" evidence="4">
    <location>
        <begin position="20"/>
        <end position="176"/>
    </location>
</feature>
<dbReference type="InterPro" id="IPR006433">
    <property type="entry name" value="Prohead_protease"/>
</dbReference>
<dbReference type="InterPro" id="IPR054613">
    <property type="entry name" value="Peptidase_S78_dom"/>
</dbReference>
<dbReference type="Proteomes" id="UP000396835">
    <property type="component" value="Unassembled WGS sequence"/>
</dbReference>